<protein>
    <recommendedName>
        <fullName evidence="2">Amidohydrolase-related domain-containing protein</fullName>
    </recommendedName>
</protein>
<organism evidence="1">
    <name type="scientific">marine sediment metagenome</name>
    <dbReference type="NCBI Taxonomy" id="412755"/>
    <lineage>
        <taxon>unclassified sequences</taxon>
        <taxon>metagenomes</taxon>
        <taxon>ecological metagenomes</taxon>
    </lineage>
</organism>
<feature type="non-terminal residue" evidence="1">
    <location>
        <position position="1"/>
    </location>
</feature>
<evidence type="ECO:0008006" key="2">
    <source>
        <dbReference type="Google" id="ProtNLM"/>
    </source>
</evidence>
<dbReference type="AlphaFoldDB" id="X1DL07"/>
<evidence type="ECO:0000313" key="1">
    <source>
        <dbReference type="EMBL" id="GAH21571.1"/>
    </source>
</evidence>
<accession>X1DL07</accession>
<reference evidence="1" key="1">
    <citation type="journal article" date="2014" name="Front. Microbiol.">
        <title>High frequency of phylogenetically diverse reductive dehalogenase-homologous genes in deep subseafloor sedimentary metagenomes.</title>
        <authorList>
            <person name="Kawai M."/>
            <person name="Futagami T."/>
            <person name="Toyoda A."/>
            <person name="Takaki Y."/>
            <person name="Nishi S."/>
            <person name="Hori S."/>
            <person name="Arai W."/>
            <person name="Tsubouchi T."/>
            <person name="Morono Y."/>
            <person name="Uchiyama I."/>
            <person name="Ito T."/>
            <person name="Fujiyama A."/>
            <person name="Inagaki F."/>
            <person name="Takami H."/>
        </authorList>
    </citation>
    <scope>NUCLEOTIDE SEQUENCE</scope>
    <source>
        <strain evidence="1">Expedition CK06-06</strain>
    </source>
</reference>
<dbReference type="EMBL" id="BARU01004561">
    <property type="protein sequence ID" value="GAH21571.1"/>
    <property type="molecule type" value="Genomic_DNA"/>
</dbReference>
<sequence>FSSAMKRWPPVPYYHIDWWGWALHQIHKIRDWVTQDEINLILGGNAARIFKLPVPYERMFLSGRPDIWGVDWEKSVPFIPRDQVINPD</sequence>
<gene>
    <name evidence="1" type="ORF">S03H2_09103</name>
</gene>
<proteinExistence type="predicted"/>
<name>X1DL07_9ZZZZ</name>
<comment type="caution">
    <text evidence="1">The sequence shown here is derived from an EMBL/GenBank/DDBJ whole genome shotgun (WGS) entry which is preliminary data.</text>
</comment>